<dbReference type="Gene3D" id="3.20.20.80">
    <property type="entry name" value="Glycosidases"/>
    <property type="match status" value="1"/>
</dbReference>
<dbReference type="InterPro" id="IPR031919">
    <property type="entry name" value="Fucosidase_C"/>
</dbReference>
<comment type="function">
    <text evidence="1">Alpha-L-fucosidase is responsible for hydrolyzing the alpha-1,6-linked fucose joined to the reducing-end N-acetylglucosamine of the carbohydrate moieties of glycoproteins.</text>
</comment>
<dbReference type="PANTHER" id="PTHR10030">
    <property type="entry name" value="ALPHA-L-FUCOSIDASE"/>
    <property type="match status" value="1"/>
</dbReference>
<dbReference type="Proteomes" id="UP000886111">
    <property type="component" value="Unassembled WGS sequence"/>
</dbReference>
<dbReference type="InterPro" id="IPR017853">
    <property type="entry name" value="GH"/>
</dbReference>
<dbReference type="Gene3D" id="2.60.40.1180">
    <property type="entry name" value="Golgi alpha-mannosidase II"/>
    <property type="match status" value="1"/>
</dbReference>
<feature type="domain" description="Glycoside hydrolase family 29 N-terminal" evidence="8">
    <location>
        <begin position="19"/>
        <end position="387"/>
    </location>
</feature>
<evidence type="ECO:0000256" key="7">
    <source>
        <dbReference type="PIRSR" id="PIRSR001092-1"/>
    </source>
</evidence>
<evidence type="ECO:0000256" key="5">
    <source>
        <dbReference type="ARBA" id="ARBA00022801"/>
    </source>
</evidence>
<dbReference type="InterPro" id="IPR013780">
    <property type="entry name" value="Glyco_hydro_b"/>
</dbReference>
<name>A0A7V5H3D5_CALAY</name>
<proteinExistence type="inferred from homology"/>
<dbReference type="EMBL" id="DRTD01000304">
    <property type="protein sequence ID" value="HHE54937.1"/>
    <property type="molecule type" value="Genomic_DNA"/>
</dbReference>
<comment type="similarity">
    <text evidence="2">Belongs to the glycosyl hydrolase 29 family.</text>
</comment>
<evidence type="ECO:0000313" key="10">
    <source>
        <dbReference type="EMBL" id="HHE54937.1"/>
    </source>
</evidence>
<keyword evidence="4" id="KW-0732">Signal</keyword>
<keyword evidence="5" id="KW-0378">Hydrolase</keyword>
<dbReference type="AlphaFoldDB" id="A0A7V5H3D5"/>
<evidence type="ECO:0000256" key="4">
    <source>
        <dbReference type="ARBA" id="ARBA00022729"/>
    </source>
</evidence>
<evidence type="ECO:0000256" key="2">
    <source>
        <dbReference type="ARBA" id="ARBA00007951"/>
    </source>
</evidence>
<dbReference type="GO" id="GO:0016139">
    <property type="term" value="P:glycoside catabolic process"/>
    <property type="evidence" value="ECO:0007669"/>
    <property type="project" value="TreeGrafter"/>
</dbReference>
<protein>
    <recommendedName>
        <fullName evidence="3">alpha-L-fucosidase</fullName>
        <ecNumber evidence="3">3.2.1.51</ecNumber>
    </recommendedName>
</protein>
<reference evidence="10" key="1">
    <citation type="journal article" date="2020" name="mSystems">
        <title>Genome- and Community-Level Interaction Insights into Carbon Utilization and Element Cycling Functions of Hydrothermarchaeota in Hydrothermal Sediment.</title>
        <authorList>
            <person name="Zhou Z."/>
            <person name="Liu Y."/>
            <person name="Xu W."/>
            <person name="Pan J."/>
            <person name="Luo Z.H."/>
            <person name="Li M."/>
        </authorList>
    </citation>
    <scope>NUCLEOTIDE SEQUENCE [LARGE SCALE GENOMIC DNA]</scope>
    <source>
        <strain evidence="10">HyVt-76</strain>
    </source>
</reference>
<dbReference type="EC" id="3.2.1.51" evidence="3"/>
<dbReference type="PANTHER" id="PTHR10030:SF37">
    <property type="entry name" value="ALPHA-L-FUCOSIDASE-RELATED"/>
    <property type="match status" value="1"/>
</dbReference>
<evidence type="ECO:0000256" key="3">
    <source>
        <dbReference type="ARBA" id="ARBA00012662"/>
    </source>
</evidence>
<accession>A0A7V5H3D5</accession>
<evidence type="ECO:0000256" key="1">
    <source>
        <dbReference type="ARBA" id="ARBA00004071"/>
    </source>
</evidence>
<dbReference type="InterPro" id="IPR057739">
    <property type="entry name" value="Glyco_hydro_29_N"/>
</dbReference>
<dbReference type="InterPro" id="IPR016286">
    <property type="entry name" value="FUC_metazoa-typ"/>
</dbReference>
<dbReference type="InterPro" id="IPR000933">
    <property type="entry name" value="Glyco_hydro_29"/>
</dbReference>
<dbReference type="PIRSF" id="PIRSF001092">
    <property type="entry name" value="Alpha-L-fucosidase"/>
    <property type="match status" value="1"/>
</dbReference>
<gene>
    <name evidence="10" type="ORF">ENL21_04090</name>
</gene>
<dbReference type="Pfam" id="PF01120">
    <property type="entry name" value="Alpha_L_fucos"/>
    <property type="match status" value="1"/>
</dbReference>
<feature type="site" description="May be important for catalysis" evidence="7">
    <location>
        <position position="320"/>
    </location>
</feature>
<keyword evidence="6" id="KW-0326">Glycosidase</keyword>
<evidence type="ECO:0000259" key="8">
    <source>
        <dbReference type="Pfam" id="PF01120"/>
    </source>
</evidence>
<comment type="caution">
    <text evidence="10">The sequence shown here is derived from an EMBL/GenBank/DDBJ whole genome shotgun (WGS) entry which is preliminary data.</text>
</comment>
<sequence>MLKWWRFIFLFLLLNFPLKAQKYYADPSPVVQQKLEKWRDLKFGLLMHWGAYSQWGIVESWSICPEDYPWCQRTMGPDPHHYFKYLQAYQKLQTTFNPSKFNPSKWAKAAKDAGMKYLVFTTKHHDGFCMFDSKFTDYKVTDVKCPFHKNQKADITKEIFKAFRKQGLWIGAYFSKPDWHNEYYWNPYFPPLDRNVNYDPELHSNWWQKFVEYTHNQIMELVTRYGPIDSLWLDGGWVAKKTQEELEIYYLKRLKENKSGFIKNRVVSQDIKLAELVKKARQTQPDLIVVDRAVEGPFQNYLTPENTIPDSIIEAPWESCIIAGGGWSWVPNAKYKSAEEVIKILINIVAKGGNLLLNIAPRPDGEWDQQAYELLSEVGHWLRINGEAIYGTRAWRTFKQNNIWFSRKQDHSALYAFVTDEMPKKLEIENLKIPLNTKIEILGSSQTLLWKDSDNGIAILIPDDLRKNPPCKFAWAIKIPLKN</sequence>
<dbReference type="GO" id="GO:0004560">
    <property type="term" value="F:alpha-L-fucosidase activity"/>
    <property type="evidence" value="ECO:0007669"/>
    <property type="project" value="InterPro"/>
</dbReference>
<dbReference type="GO" id="GO:0006004">
    <property type="term" value="P:fucose metabolic process"/>
    <property type="evidence" value="ECO:0007669"/>
    <property type="project" value="InterPro"/>
</dbReference>
<feature type="domain" description="Alpha-L-fucosidase C-terminal" evidence="9">
    <location>
        <begin position="400"/>
        <end position="479"/>
    </location>
</feature>
<dbReference type="Pfam" id="PF16757">
    <property type="entry name" value="Fucosidase_C"/>
    <property type="match status" value="1"/>
</dbReference>
<dbReference type="SUPFAM" id="SSF51445">
    <property type="entry name" value="(Trans)glycosidases"/>
    <property type="match status" value="1"/>
</dbReference>
<dbReference type="SMART" id="SM00812">
    <property type="entry name" value="Alpha_L_fucos"/>
    <property type="match status" value="1"/>
</dbReference>
<organism evidence="10">
    <name type="scientific">Caldithrix abyssi</name>
    <dbReference type="NCBI Taxonomy" id="187145"/>
    <lineage>
        <taxon>Bacteria</taxon>
        <taxon>Pseudomonadati</taxon>
        <taxon>Calditrichota</taxon>
        <taxon>Calditrichia</taxon>
        <taxon>Calditrichales</taxon>
        <taxon>Calditrichaceae</taxon>
        <taxon>Caldithrix</taxon>
    </lineage>
</organism>
<evidence type="ECO:0000256" key="6">
    <source>
        <dbReference type="ARBA" id="ARBA00023295"/>
    </source>
</evidence>
<dbReference type="GO" id="GO:0005764">
    <property type="term" value="C:lysosome"/>
    <property type="evidence" value="ECO:0007669"/>
    <property type="project" value="TreeGrafter"/>
</dbReference>
<evidence type="ECO:0000259" key="9">
    <source>
        <dbReference type="Pfam" id="PF16757"/>
    </source>
</evidence>